<dbReference type="PANTHER" id="PTHR46880:SF5">
    <property type="entry name" value="DUF4371 DOMAIN-CONTAINING PROTEIN"/>
    <property type="match status" value="1"/>
</dbReference>
<protein>
    <recommendedName>
        <fullName evidence="4">HAT C-terminal dimerisation domain-containing protein</fullName>
    </recommendedName>
</protein>
<gene>
    <name evidence="2" type="ORF">CYMTET_34135</name>
</gene>
<organism evidence="2 3">
    <name type="scientific">Cymbomonas tetramitiformis</name>
    <dbReference type="NCBI Taxonomy" id="36881"/>
    <lineage>
        <taxon>Eukaryota</taxon>
        <taxon>Viridiplantae</taxon>
        <taxon>Chlorophyta</taxon>
        <taxon>Pyramimonadophyceae</taxon>
        <taxon>Pyramimonadales</taxon>
        <taxon>Pyramimonadaceae</taxon>
        <taxon>Cymbomonas</taxon>
    </lineage>
</organism>
<comment type="caution">
    <text evidence="2">The sequence shown here is derived from an EMBL/GenBank/DDBJ whole genome shotgun (WGS) entry which is preliminary data.</text>
</comment>
<evidence type="ECO:0000256" key="1">
    <source>
        <dbReference type="SAM" id="MobiDB-lite"/>
    </source>
</evidence>
<dbReference type="PANTHER" id="PTHR46880">
    <property type="entry name" value="RAS-ASSOCIATING DOMAIN-CONTAINING PROTEIN"/>
    <property type="match status" value="1"/>
</dbReference>
<accession>A0AAE0KQI2</accession>
<dbReference type="AlphaFoldDB" id="A0AAE0KQI2"/>
<name>A0AAE0KQI2_9CHLO</name>
<dbReference type="EMBL" id="LGRX02021377">
    <property type="protein sequence ID" value="KAK3256744.1"/>
    <property type="molecule type" value="Genomic_DNA"/>
</dbReference>
<proteinExistence type="predicted"/>
<dbReference type="Proteomes" id="UP001190700">
    <property type="component" value="Unassembled WGS sequence"/>
</dbReference>
<feature type="region of interest" description="Disordered" evidence="1">
    <location>
        <begin position="85"/>
        <end position="114"/>
    </location>
</feature>
<keyword evidence="3" id="KW-1185">Reference proteome</keyword>
<evidence type="ECO:0008006" key="4">
    <source>
        <dbReference type="Google" id="ProtNLM"/>
    </source>
</evidence>
<evidence type="ECO:0000313" key="2">
    <source>
        <dbReference type="EMBL" id="KAK3256744.1"/>
    </source>
</evidence>
<sequence length="252" mass="28434">MALDLVAVRFILPLANAPCERGFATMNDIKSSKRNRMQSALLSMLMMIELNGPMLSEKQAVKKIIMRAYTKLNGLKAGCALRSYRGNRPNKRKQKDTRSLNAILDGSFDHDDSETEEEVSQMTLAEGIDEQATPSAAEEEVIQQSCDIVAETEVTRENFAAPEGWSIQAELNMEVNHKNLKKTAKIAKRFPNGKWCIGVYRYITAGGKFKGLPALYFADDNLVYKFYLLPEEYGENKEWLILKKNPKKKADS</sequence>
<reference evidence="2 3" key="1">
    <citation type="journal article" date="2015" name="Genome Biol. Evol.">
        <title>Comparative Genomics of a Bacterivorous Green Alga Reveals Evolutionary Causalities and Consequences of Phago-Mixotrophic Mode of Nutrition.</title>
        <authorList>
            <person name="Burns J.A."/>
            <person name="Paasch A."/>
            <person name="Narechania A."/>
            <person name="Kim E."/>
        </authorList>
    </citation>
    <scope>NUCLEOTIDE SEQUENCE [LARGE SCALE GENOMIC DNA]</scope>
    <source>
        <strain evidence="2 3">PLY_AMNH</strain>
    </source>
</reference>
<evidence type="ECO:0000313" key="3">
    <source>
        <dbReference type="Proteomes" id="UP001190700"/>
    </source>
</evidence>